<gene>
    <name evidence="1" type="ORF">PLOB_00021462</name>
</gene>
<evidence type="ECO:0000313" key="2">
    <source>
        <dbReference type="Proteomes" id="UP001159405"/>
    </source>
</evidence>
<accession>A0ABN8NQ01</accession>
<dbReference type="Proteomes" id="UP001159405">
    <property type="component" value="Unassembled WGS sequence"/>
</dbReference>
<comment type="caution">
    <text evidence="1">The sequence shown here is derived from an EMBL/GenBank/DDBJ whole genome shotgun (WGS) entry which is preliminary data.</text>
</comment>
<evidence type="ECO:0000313" key="1">
    <source>
        <dbReference type="EMBL" id="CAH3112737.1"/>
    </source>
</evidence>
<proteinExistence type="predicted"/>
<dbReference type="EMBL" id="CALNXK010000025">
    <property type="protein sequence ID" value="CAH3112737.1"/>
    <property type="molecule type" value="Genomic_DNA"/>
</dbReference>
<dbReference type="SUPFAM" id="SSF52540">
    <property type="entry name" value="P-loop containing nucleoside triphosphate hydrolases"/>
    <property type="match status" value="1"/>
</dbReference>
<name>A0ABN8NQ01_9CNID</name>
<dbReference type="InterPro" id="IPR027417">
    <property type="entry name" value="P-loop_NTPase"/>
</dbReference>
<reference evidence="1 2" key="1">
    <citation type="submission" date="2022-05" db="EMBL/GenBank/DDBJ databases">
        <authorList>
            <consortium name="Genoscope - CEA"/>
            <person name="William W."/>
        </authorList>
    </citation>
    <scope>NUCLEOTIDE SEQUENCE [LARGE SCALE GENOMIC DNA]</scope>
</reference>
<keyword evidence="2" id="KW-1185">Reference proteome</keyword>
<organism evidence="1 2">
    <name type="scientific">Porites lobata</name>
    <dbReference type="NCBI Taxonomy" id="104759"/>
    <lineage>
        <taxon>Eukaryota</taxon>
        <taxon>Metazoa</taxon>
        <taxon>Cnidaria</taxon>
        <taxon>Anthozoa</taxon>
        <taxon>Hexacorallia</taxon>
        <taxon>Scleractinia</taxon>
        <taxon>Fungiina</taxon>
        <taxon>Poritidae</taxon>
        <taxon>Porites</taxon>
    </lineage>
</organism>
<sequence length="667" mass="76590">MASPCVVKDSAGKYFCILEQACKEYLNRLWPDWKTSDRTYMFPPAFPFRYTAPTGAASGAVGLSKSEELDIKGDSAELRIFRALDKYGRETNQPMLVITKFEFQEFIDQVLLQNLPSEYVQSLFADLSETDLSREIDFLIVHRRIGVILIEVKATEKFKTNRYLDAKRQLEVGEKFVQALLTAKDLDIPVYRVIAMPNVVDEGRGANDFIDLRKIHLGMTGDDEDDNLLNLQHFEMWWKQHFTDRSFEEEIEKLLSLISVFVGQRSAISATTQILSGVFKTIDEQSFLERSHAKMTRKGASGSPVVVRPADATSLRILAKQFVFLNMEQLGIWEGPLHQLFCGAPGSGKTILLQYKALECAKKNEMVLIMVPPPLDKLYKEFFTRNEIAHGMVTVVTFDSISTFLSQALEMSVKPVHVFVDEFQILLLTNETLLGAIREFLVRYQSTSFYQWISYDFNQMLFVNEVFGMKRTNVNVPSFLTELCESQNFIHAPSLTTVMRCTSEVYDFLQRYLKFSFGERSGETEFPKQYWHHPVYLGHHVCGPQVIVEGKISYGSREERFVDCSKIIKNEINEWAKEENGFFFYRKVAILVATPRWIDDLSPFMTQEGIPVCRIGDGENAVVLDYADYARSYEWPVVIAICGHLKSMQNYIPASRAVTRLLVLWWK</sequence>
<protein>
    <submittedName>
        <fullName evidence="1">Uncharacterized protein</fullName>
    </submittedName>
</protein>